<protein>
    <submittedName>
        <fullName evidence="1">Uncharacterized protein</fullName>
    </submittedName>
</protein>
<organism evidence="1 2">
    <name type="scientific">Blastopirellula marina DSM 3645</name>
    <dbReference type="NCBI Taxonomy" id="314230"/>
    <lineage>
        <taxon>Bacteria</taxon>
        <taxon>Pseudomonadati</taxon>
        <taxon>Planctomycetota</taxon>
        <taxon>Planctomycetia</taxon>
        <taxon>Pirellulales</taxon>
        <taxon>Pirellulaceae</taxon>
        <taxon>Blastopirellula</taxon>
    </lineage>
</organism>
<dbReference type="Proteomes" id="UP000004358">
    <property type="component" value="Unassembled WGS sequence"/>
</dbReference>
<accession>A3ZMV6</accession>
<sequence>MQIPILATTLVAAVSLLSIGCSSGTKSNEVKVSGKVTIDGQPIEIGSVSFVSADGATPTGGGNIKDGTYVAFVAPGEKKVLVLGNKLVGKEKLYDTPDSPTRDKYEKVTPPEYNAFELTPLTASISGAQDDLDFELLKKVKARR</sequence>
<evidence type="ECO:0000313" key="2">
    <source>
        <dbReference type="Proteomes" id="UP000004358"/>
    </source>
</evidence>
<comment type="caution">
    <text evidence="1">The sequence shown here is derived from an EMBL/GenBank/DDBJ whole genome shotgun (WGS) entry which is preliminary data.</text>
</comment>
<dbReference type="AlphaFoldDB" id="A3ZMV6"/>
<dbReference type="EMBL" id="AANZ01000002">
    <property type="protein sequence ID" value="EAQ82285.1"/>
    <property type="molecule type" value="Genomic_DNA"/>
</dbReference>
<dbReference type="HOGENOM" id="CLU_113730_4_0_0"/>
<reference evidence="1 2" key="1">
    <citation type="submission" date="2006-02" db="EMBL/GenBank/DDBJ databases">
        <authorList>
            <person name="Amann R."/>
            <person name="Ferriera S."/>
            <person name="Johnson J."/>
            <person name="Kravitz S."/>
            <person name="Halpern A."/>
            <person name="Remington K."/>
            <person name="Beeson K."/>
            <person name="Tran B."/>
            <person name="Rogers Y.-H."/>
            <person name="Friedman R."/>
            <person name="Venter J.C."/>
        </authorList>
    </citation>
    <scope>NUCLEOTIDE SEQUENCE [LARGE SCALE GENOMIC DNA]</scope>
    <source>
        <strain evidence="1 2">DSM 3645</strain>
    </source>
</reference>
<proteinExistence type="predicted"/>
<gene>
    <name evidence="1" type="ORF">DSM3645_01185</name>
</gene>
<evidence type="ECO:0000313" key="1">
    <source>
        <dbReference type="EMBL" id="EAQ82285.1"/>
    </source>
</evidence>
<name>A3ZMV6_9BACT</name>
<dbReference type="RefSeq" id="WP_002650127.1">
    <property type="nucleotide sequence ID" value="NZ_AANZ01000002.1"/>
</dbReference>
<dbReference type="STRING" id="314230.DSM3645_01185"/>